<dbReference type="RefSeq" id="WP_120030602.1">
    <property type="nucleotide sequence ID" value="NZ_QVMU01000006.1"/>
</dbReference>
<dbReference type="Proteomes" id="UP000273252">
    <property type="component" value="Unassembled WGS sequence"/>
</dbReference>
<sequence length="161" mass="18750">MAKGIKWLVFAGLVLVAYASAWLKAYQLSESYYQFAQQQFQMGNYTTSLKGMNKLELRKGDTYLGGYQQVIETWEGTLIGPKPDFYYRSQMMPAKVMANLNAKELEEFIQIYVELDTRYVPEVADQVRLLASQNGQNDLFKEMTEFLVEAFPYYQRQDNLE</sequence>
<comment type="caution">
    <text evidence="1">The sequence shown here is derived from an EMBL/GenBank/DDBJ whole genome shotgun (WGS) entry which is preliminary data.</text>
</comment>
<evidence type="ECO:0000313" key="1">
    <source>
        <dbReference type="EMBL" id="RJX71955.1"/>
    </source>
</evidence>
<protein>
    <submittedName>
        <fullName evidence="1">Uncharacterized protein</fullName>
    </submittedName>
</protein>
<accession>A0A3A6QHG2</accession>
<evidence type="ECO:0000313" key="2">
    <source>
        <dbReference type="Proteomes" id="UP000273252"/>
    </source>
</evidence>
<keyword evidence="2" id="KW-1185">Reference proteome</keyword>
<dbReference type="OrthoDB" id="2111733at2"/>
<name>A0A3A6QHG2_9VIBR</name>
<reference evidence="1 2" key="1">
    <citation type="submission" date="2018-08" db="EMBL/GenBank/DDBJ databases">
        <title>Vibrio isolated from the Eastern China Marginal Seas.</title>
        <authorList>
            <person name="Li Y."/>
        </authorList>
    </citation>
    <scope>NUCLEOTIDE SEQUENCE [LARGE SCALE GENOMIC DNA]</scope>
    <source>
        <strain evidence="1 2">BEI233</strain>
    </source>
</reference>
<gene>
    <name evidence="1" type="ORF">DZ860_08980</name>
</gene>
<proteinExistence type="predicted"/>
<dbReference type="EMBL" id="QVMU01000006">
    <property type="protein sequence ID" value="RJX71955.1"/>
    <property type="molecule type" value="Genomic_DNA"/>
</dbReference>
<organism evidence="1 2">
    <name type="scientific">Vibrio sinensis</name>
    <dbReference type="NCBI Taxonomy" id="2302434"/>
    <lineage>
        <taxon>Bacteria</taxon>
        <taxon>Pseudomonadati</taxon>
        <taxon>Pseudomonadota</taxon>
        <taxon>Gammaproteobacteria</taxon>
        <taxon>Vibrionales</taxon>
        <taxon>Vibrionaceae</taxon>
        <taxon>Vibrio</taxon>
    </lineage>
</organism>
<dbReference type="AlphaFoldDB" id="A0A3A6QHG2"/>